<proteinExistence type="predicted"/>
<dbReference type="PATRIC" id="fig|698760.3.peg.9546"/>
<evidence type="ECO:0000256" key="1">
    <source>
        <dbReference type="SAM" id="MobiDB-lite"/>
    </source>
</evidence>
<feature type="transmembrane region" description="Helical" evidence="2">
    <location>
        <begin position="51"/>
        <end position="73"/>
    </location>
</feature>
<dbReference type="STRING" id="85558.T45_00341"/>
<feature type="region of interest" description="Disordered" evidence="1">
    <location>
        <begin position="238"/>
        <end position="287"/>
    </location>
</feature>
<dbReference type="EMBL" id="AEJB01000681">
    <property type="protein sequence ID" value="ELP61480.1"/>
    <property type="molecule type" value="Genomic_DNA"/>
</dbReference>
<dbReference type="Proteomes" id="UP000010931">
    <property type="component" value="Unassembled WGS sequence"/>
</dbReference>
<keyword evidence="2" id="KW-1133">Transmembrane helix</keyword>
<organism evidence="3 4">
    <name type="scientific">Streptomyces turgidiscabies (strain Car8)</name>
    <dbReference type="NCBI Taxonomy" id="698760"/>
    <lineage>
        <taxon>Bacteria</taxon>
        <taxon>Bacillati</taxon>
        <taxon>Actinomycetota</taxon>
        <taxon>Actinomycetes</taxon>
        <taxon>Kitasatosporales</taxon>
        <taxon>Streptomycetaceae</taxon>
        <taxon>Streptomyces</taxon>
    </lineage>
</organism>
<dbReference type="RefSeq" id="WP_006383607.1">
    <property type="nucleotide sequence ID" value="NZ_AEJB01000681.1"/>
</dbReference>
<comment type="caution">
    <text evidence="3">The sequence shown here is derived from an EMBL/GenBank/DDBJ whole genome shotgun (WGS) entry which is preliminary data.</text>
</comment>
<sequence length="287" mass="31162">MSAHIAARAKRILLAIGWQDLEIPAGTPRIELVDPLPQLSVRRASVHVTGLLLLASMVPVTSGMARASAMYGAPWGRRVFLAFVAAQVAAAVIVFFWLAWRVIARTTLTQVTQRQRLLQRAAAVACGIAAMYTAATPLSVLRADLGMAMFGCVVAWLALEVCRDHGVLIGTGFPATATQRLHDWKIAGNVICACGFGAFSATALTFLVRWTGIDGVPVMNGDQLNALGVGRLTNLAGSGPVADHRLHPGQPRRPRRRGHQLRLRRRHRRRRHPHHLARRTAGGNSRS</sequence>
<evidence type="ECO:0000313" key="3">
    <source>
        <dbReference type="EMBL" id="ELP61480.1"/>
    </source>
</evidence>
<feature type="transmembrane region" description="Helical" evidence="2">
    <location>
        <begin position="121"/>
        <end position="141"/>
    </location>
</feature>
<keyword evidence="2" id="KW-0472">Membrane</keyword>
<dbReference type="GeneID" id="97404662"/>
<keyword evidence="4" id="KW-1185">Reference proteome</keyword>
<feature type="transmembrane region" description="Helical" evidence="2">
    <location>
        <begin position="79"/>
        <end position="100"/>
    </location>
</feature>
<evidence type="ECO:0000256" key="2">
    <source>
        <dbReference type="SAM" id="Phobius"/>
    </source>
</evidence>
<feature type="compositionally biased region" description="Basic residues" evidence="1">
    <location>
        <begin position="250"/>
        <end position="278"/>
    </location>
</feature>
<keyword evidence="2" id="KW-0812">Transmembrane</keyword>
<protein>
    <submittedName>
        <fullName evidence="3">Uncharacterized protein</fullName>
    </submittedName>
</protein>
<evidence type="ECO:0000313" key="4">
    <source>
        <dbReference type="Proteomes" id="UP000010931"/>
    </source>
</evidence>
<reference evidence="3 4" key="1">
    <citation type="journal article" date="2011" name="Plasmid">
        <title>Streptomyces turgidiscabies Car8 contains a modular pathogenicity island that shares virulence genes with other actinobacterial plant pathogens.</title>
        <authorList>
            <person name="Huguet-Tapia J.C."/>
            <person name="Badger J.H."/>
            <person name="Loria R."/>
            <person name="Pettis G.S."/>
        </authorList>
    </citation>
    <scope>NUCLEOTIDE SEQUENCE [LARGE SCALE GENOMIC DNA]</scope>
    <source>
        <strain evidence="3 4">Car8</strain>
    </source>
</reference>
<gene>
    <name evidence="3" type="ORF">STRTUCAR8_03663</name>
</gene>
<dbReference type="AlphaFoldDB" id="L7ESW7"/>
<name>L7ESW7_STRT8</name>
<feature type="transmembrane region" description="Helical" evidence="2">
    <location>
        <begin position="186"/>
        <end position="208"/>
    </location>
</feature>
<accession>L7ESW7</accession>